<feature type="domain" description="Integrase zinc-binding" evidence="1">
    <location>
        <begin position="116"/>
        <end position="169"/>
    </location>
</feature>
<dbReference type="InterPro" id="IPR041588">
    <property type="entry name" value="Integrase_H2C2"/>
</dbReference>
<dbReference type="Pfam" id="PF17921">
    <property type="entry name" value="Integrase_H2C2"/>
    <property type="match status" value="1"/>
</dbReference>
<dbReference type="FunFam" id="1.10.340.70:FF:000001">
    <property type="entry name" value="Retrovirus-related Pol polyprotein from transposon gypsy-like Protein"/>
    <property type="match status" value="1"/>
</dbReference>
<dbReference type="AlphaFoldDB" id="A0A9Q3K1V1"/>
<evidence type="ECO:0000259" key="1">
    <source>
        <dbReference type="Pfam" id="PF17921"/>
    </source>
</evidence>
<organism evidence="2 3">
    <name type="scientific">Austropuccinia psidii MF-1</name>
    <dbReference type="NCBI Taxonomy" id="1389203"/>
    <lineage>
        <taxon>Eukaryota</taxon>
        <taxon>Fungi</taxon>
        <taxon>Dikarya</taxon>
        <taxon>Basidiomycota</taxon>
        <taxon>Pucciniomycotina</taxon>
        <taxon>Pucciniomycetes</taxon>
        <taxon>Pucciniales</taxon>
        <taxon>Sphaerophragmiaceae</taxon>
        <taxon>Austropuccinia</taxon>
    </lineage>
</organism>
<name>A0A9Q3K1V1_9BASI</name>
<dbReference type="Proteomes" id="UP000765509">
    <property type="component" value="Unassembled WGS sequence"/>
</dbReference>
<reference evidence="2" key="1">
    <citation type="submission" date="2021-03" db="EMBL/GenBank/DDBJ databases">
        <title>Draft genome sequence of rust myrtle Austropuccinia psidii MF-1, a brazilian biotype.</title>
        <authorList>
            <person name="Quecine M.C."/>
            <person name="Pachon D.M.R."/>
            <person name="Bonatelli M.L."/>
            <person name="Correr F.H."/>
            <person name="Franceschini L.M."/>
            <person name="Leite T.F."/>
            <person name="Margarido G.R.A."/>
            <person name="Almeida C.A."/>
            <person name="Ferrarezi J.A."/>
            <person name="Labate C.A."/>
        </authorList>
    </citation>
    <scope>NUCLEOTIDE SEQUENCE</scope>
    <source>
        <strain evidence="2">MF-1</strain>
    </source>
</reference>
<sequence>MTYCPGRLETLADALSNGNNIYPDRGEDFIRKNPMNYQQPIKQDEIQASKFFSVKVDSFSNFIDSTQKALCQGLKYKHIHQNLGKGKYVQDYSLASSYQILLFKYWVVLPNDSISQLRILQKRHDSPLAGHPGKEKTLKLFKMDFHWSGMTQFIKNYVSSCQKCLRNKNINYKNFGLLKPLPIPNGSWIGLTMAFITKLQLYNPFDSTLFIVDRF</sequence>
<protein>
    <recommendedName>
        <fullName evidence="1">Integrase zinc-binding domain-containing protein</fullName>
    </recommendedName>
</protein>
<dbReference type="InterPro" id="IPR052160">
    <property type="entry name" value="Gypsy_RT_Integrase-like"/>
</dbReference>
<gene>
    <name evidence="2" type="ORF">O181_112444</name>
</gene>
<dbReference type="Gene3D" id="1.10.340.70">
    <property type="match status" value="1"/>
</dbReference>
<accession>A0A9Q3K1V1</accession>
<proteinExistence type="predicted"/>
<keyword evidence="3" id="KW-1185">Reference proteome</keyword>
<dbReference type="PANTHER" id="PTHR47266">
    <property type="entry name" value="ENDONUCLEASE-RELATED"/>
    <property type="match status" value="1"/>
</dbReference>
<evidence type="ECO:0000313" key="2">
    <source>
        <dbReference type="EMBL" id="MBW0572729.1"/>
    </source>
</evidence>
<dbReference type="EMBL" id="AVOT02090658">
    <property type="protein sequence ID" value="MBW0572729.1"/>
    <property type="molecule type" value="Genomic_DNA"/>
</dbReference>
<dbReference type="OrthoDB" id="2505288at2759"/>
<evidence type="ECO:0000313" key="3">
    <source>
        <dbReference type="Proteomes" id="UP000765509"/>
    </source>
</evidence>
<comment type="caution">
    <text evidence="2">The sequence shown here is derived from an EMBL/GenBank/DDBJ whole genome shotgun (WGS) entry which is preliminary data.</text>
</comment>